<evidence type="ECO:0000313" key="2">
    <source>
        <dbReference type="Proteomes" id="UP000078503"/>
    </source>
</evidence>
<dbReference type="Proteomes" id="UP000078503">
    <property type="component" value="Unassembled WGS sequence"/>
</dbReference>
<sequence length="78" mass="9052">METITFNNTSYSYYPVSYLPMSKAEFNAYFRFALENKGITKIVAFDNQVHGFMMSNTLYMNSNETNDIKLNILKCIAK</sequence>
<evidence type="ECO:0000313" key="1">
    <source>
        <dbReference type="EMBL" id="OAN13777.1"/>
    </source>
</evidence>
<gene>
    <name evidence="1" type="ORF">A3K86_14545</name>
</gene>
<reference evidence="1 2" key="1">
    <citation type="submission" date="2016-03" db="EMBL/GenBank/DDBJ databases">
        <title>Photobacterium proteolyticum sp. nov. a protease producing bacterium isolated from ocean sediments of Laizhou Bay.</title>
        <authorList>
            <person name="Li Y."/>
        </authorList>
    </citation>
    <scope>NUCLEOTIDE SEQUENCE [LARGE SCALE GENOMIC DNA]</scope>
    <source>
        <strain evidence="1 2">R-40508</strain>
    </source>
</reference>
<accession>A0A178K9I4</accession>
<protein>
    <submittedName>
        <fullName evidence="1">Uncharacterized protein</fullName>
    </submittedName>
</protein>
<organism evidence="1 2">
    <name type="scientific">Photobacterium jeanii</name>
    <dbReference type="NCBI Taxonomy" id="858640"/>
    <lineage>
        <taxon>Bacteria</taxon>
        <taxon>Pseudomonadati</taxon>
        <taxon>Pseudomonadota</taxon>
        <taxon>Gammaproteobacteria</taxon>
        <taxon>Vibrionales</taxon>
        <taxon>Vibrionaceae</taxon>
        <taxon>Photobacterium</taxon>
    </lineage>
</organism>
<dbReference type="STRING" id="858640.A3K86_14545"/>
<dbReference type="OrthoDB" id="5825747at2"/>
<dbReference type="RefSeq" id="WP_068332426.1">
    <property type="nucleotide sequence ID" value="NZ_LVHF01000028.1"/>
</dbReference>
<keyword evidence="2" id="KW-1185">Reference proteome</keyword>
<dbReference type="EMBL" id="LVHF01000028">
    <property type="protein sequence ID" value="OAN13777.1"/>
    <property type="molecule type" value="Genomic_DNA"/>
</dbReference>
<dbReference type="AlphaFoldDB" id="A0A178K9I4"/>
<comment type="caution">
    <text evidence="1">The sequence shown here is derived from an EMBL/GenBank/DDBJ whole genome shotgun (WGS) entry which is preliminary data.</text>
</comment>
<name>A0A178K9I4_9GAMM</name>
<proteinExistence type="predicted"/>